<gene>
    <name evidence="1" type="ORF">GCM10007940_27470</name>
</gene>
<proteinExistence type="predicted"/>
<evidence type="ECO:0000313" key="2">
    <source>
        <dbReference type="Proteomes" id="UP001156666"/>
    </source>
</evidence>
<dbReference type="EMBL" id="BSOH01000015">
    <property type="protein sequence ID" value="GLR18132.1"/>
    <property type="molecule type" value="Genomic_DNA"/>
</dbReference>
<reference evidence="1" key="2">
    <citation type="submission" date="2023-01" db="EMBL/GenBank/DDBJ databases">
        <title>Draft genome sequence of Portibacter lacus strain NBRC 108769.</title>
        <authorList>
            <person name="Sun Q."/>
            <person name="Mori K."/>
        </authorList>
    </citation>
    <scope>NUCLEOTIDE SEQUENCE</scope>
    <source>
        <strain evidence="1">NBRC 108769</strain>
    </source>
</reference>
<accession>A0AA37WF21</accession>
<dbReference type="AlphaFoldDB" id="A0AA37WF21"/>
<dbReference type="Proteomes" id="UP001156666">
    <property type="component" value="Unassembled WGS sequence"/>
</dbReference>
<name>A0AA37WF21_9BACT</name>
<evidence type="ECO:0000313" key="1">
    <source>
        <dbReference type="EMBL" id="GLR18132.1"/>
    </source>
</evidence>
<reference evidence="1" key="1">
    <citation type="journal article" date="2014" name="Int. J. Syst. Evol. Microbiol.">
        <title>Complete genome sequence of Corynebacterium casei LMG S-19264T (=DSM 44701T), isolated from a smear-ripened cheese.</title>
        <authorList>
            <consortium name="US DOE Joint Genome Institute (JGI-PGF)"/>
            <person name="Walter F."/>
            <person name="Albersmeier A."/>
            <person name="Kalinowski J."/>
            <person name="Ruckert C."/>
        </authorList>
    </citation>
    <scope>NUCLEOTIDE SEQUENCE</scope>
    <source>
        <strain evidence="1">NBRC 108769</strain>
    </source>
</reference>
<organism evidence="1 2">
    <name type="scientific">Portibacter lacus</name>
    <dbReference type="NCBI Taxonomy" id="1099794"/>
    <lineage>
        <taxon>Bacteria</taxon>
        <taxon>Pseudomonadati</taxon>
        <taxon>Bacteroidota</taxon>
        <taxon>Saprospiria</taxon>
        <taxon>Saprospirales</taxon>
        <taxon>Haliscomenobacteraceae</taxon>
        <taxon>Portibacter</taxon>
    </lineage>
</organism>
<comment type="caution">
    <text evidence="1">The sequence shown here is derived from an EMBL/GenBank/DDBJ whole genome shotgun (WGS) entry which is preliminary data.</text>
</comment>
<keyword evidence="2" id="KW-1185">Reference proteome</keyword>
<protein>
    <submittedName>
        <fullName evidence="1">Uncharacterized protein</fullName>
    </submittedName>
</protein>
<sequence>MSSICAQTTSKKVIGIQAKYSYANSLHYNAPVAVVSYIEGTNYFRQYPRSRSQYELALLKSISANQDIKIGIGLSSYSFFQEREDVWVIGLPSYPIIKTEFNYRFLSYIIGIRHKFKSETNVRPYIDFEFQYDQNIIKDFSVKQGAALKLATGIMVEMNDRTQIITDIFYKSALTAYNWQKTYYPFQWGIALGLVFRY</sequence>